<dbReference type="CDD" id="cd07043">
    <property type="entry name" value="STAS_anti-anti-sigma_factors"/>
    <property type="match status" value="1"/>
</dbReference>
<dbReference type="InterPro" id="IPR002645">
    <property type="entry name" value="STAS_dom"/>
</dbReference>
<dbReference type="Proteomes" id="UP001499882">
    <property type="component" value="Unassembled WGS sequence"/>
</dbReference>
<evidence type="ECO:0000313" key="2">
    <source>
        <dbReference type="EMBL" id="GAA4723088.1"/>
    </source>
</evidence>
<evidence type="ECO:0000259" key="1">
    <source>
        <dbReference type="PROSITE" id="PS50801"/>
    </source>
</evidence>
<gene>
    <name evidence="2" type="ORF">GCM10023350_01630</name>
</gene>
<dbReference type="Pfam" id="PF13466">
    <property type="entry name" value="STAS_2"/>
    <property type="match status" value="1"/>
</dbReference>
<evidence type="ECO:0000313" key="3">
    <source>
        <dbReference type="Proteomes" id="UP001499882"/>
    </source>
</evidence>
<dbReference type="PANTHER" id="PTHR33495">
    <property type="entry name" value="ANTI-SIGMA FACTOR ANTAGONIST TM_1081-RELATED-RELATED"/>
    <property type="match status" value="1"/>
</dbReference>
<sequence>MSADEFAIDVTIDHTTATIAADGELDIFTAREVAIRLHDALALGCSRVVIDVSGVSFVDASALGVFARVHAVLAAEGRTMEFVATSPKFVRLCSISRLDGVFGLPKWTPGGGTPAS</sequence>
<organism evidence="2 3">
    <name type="scientific">Nocardioides endophyticus</name>
    <dbReference type="NCBI Taxonomy" id="1353775"/>
    <lineage>
        <taxon>Bacteria</taxon>
        <taxon>Bacillati</taxon>
        <taxon>Actinomycetota</taxon>
        <taxon>Actinomycetes</taxon>
        <taxon>Propionibacteriales</taxon>
        <taxon>Nocardioidaceae</taxon>
        <taxon>Nocardioides</taxon>
    </lineage>
</organism>
<accession>A0ABP8Y855</accession>
<feature type="domain" description="STAS" evidence="1">
    <location>
        <begin position="6"/>
        <end position="116"/>
    </location>
</feature>
<dbReference type="EMBL" id="BAABKN010000003">
    <property type="protein sequence ID" value="GAA4723088.1"/>
    <property type="molecule type" value="Genomic_DNA"/>
</dbReference>
<dbReference type="PROSITE" id="PS50801">
    <property type="entry name" value="STAS"/>
    <property type="match status" value="1"/>
</dbReference>
<dbReference type="RefSeq" id="WP_345524612.1">
    <property type="nucleotide sequence ID" value="NZ_BAABKN010000003.1"/>
</dbReference>
<dbReference type="InterPro" id="IPR058548">
    <property type="entry name" value="MlaB-like_STAS"/>
</dbReference>
<dbReference type="InterPro" id="IPR036513">
    <property type="entry name" value="STAS_dom_sf"/>
</dbReference>
<reference evidence="3" key="1">
    <citation type="journal article" date="2019" name="Int. J. Syst. Evol. Microbiol.">
        <title>The Global Catalogue of Microorganisms (GCM) 10K type strain sequencing project: providing services to taxonomists for standard genome sequencing and annotation.</title>
        <authorList>
            <consortium name="The Broad Institute Genomics Platform"/>
            <consortium name="The Broad Institute Genome Sequencing Center for Infectious Disease"/>
            <person name="Wu L."/>
            <person name="Ma J."/>
        </authorList>
    </citation>
    <scope>NUCLEOTIDE SEQUENCE [LARGE SCALE GENOMIC DNA]</scope>
    <source>
        <strain evidence="3">JCM 18532</strain>
    </source>
</reference>
<dbReference type="PANTHER" id="PTHR33495:SF2">
    <property type="entry name" value="ANTI-SIGMA FACTOR ANTAGONIST TM_1081-RELATED"/>
    <property type="match status" value="1"/>
</dbReference>
<name>A0ABP8Y855_9ACTN</name>
<dbReference type="SUPFAM" id="SSF52091">
    <property type="entry name" value="SpoIIaa-like"/>
    <property type="match status" value="1"/>
</dbReference>
<proteinExistence type="predicted"/>
<keyword evidence="3" id="KW-1185">Reference proteome</keyword>
<comment type="caution">
    <text evidence="2">The sequence shown here is derived from an EMBL/GenBank/DDBJ whole genome shotgun (WGS) entry which is preliminary data.</text>
</comment>
<protein>
    <recommendedName>
        <fullName evidence="1">STAS domain-containing protein</fullName>
    </recommendedName>
</protein>
<dbReference type="Gene3D" id="3.30.750.24">
    <property type="entry name" value="STAS domain"/>
    <property type="match status" value="1"/>
</dbReference>